<reference evidence="1 2" key="1">
    <citation type="submission" date="2017-10" db="EMBL/GenBank/DDBJ databases">
        <title>Comparative genomics in systemic dimorphic fungi from Ajellomycetaceae.</title>
        <authorList>
            <person name="Munoz J.F."/>
            <person name="Mcewen J.G."/>
            <person name="Clay O.K."/>
            <person name="Cuomo C.A."/>
        </authorList>
    </citation>
    <scope>NUCLEOTIDE SEQUENCE [LARGE SCALE GENOMIC DNA]</scope>
    <source>
        <strain evidence="1 2">UAMH5409</strain>
    </source>
</reference>
<organism evidence="1 2">
    <name type="scientific">Helicocarpus griseus UAMH5409</name>
    <dbReference type="NCBI Taxonomy" id="1447875"/>
    <lineage>
        <taxon>Eukaryota</taxon>
        <taxon>Fungi</taxon>
        <taxon>Dikarya</taxon>
        <taxon>Ascomycota</taxon>
        <taxon>Pezizomycotina</taxon>
        <taxon>Eurotiomycetes</taxon>
        <taxon>Eurotiomycetidae</taxon>
        <taxon>Onygenales</taxon>
        <taxon>Ajellomycetaceae</taxon>
        <taxon>Helicocarpus</taxon>
    </lineage>
</organism>
<protein>
    <submittedName>
        <fullName evidence="1">Uncharacterized protein</fullName>
    </submittedName>
</protein>
<dbReference type="STRING" id="1447875.A0A2B7WPH3"/>
<evidence type="ECO:0000313" key="1">
    <source>
        <dbReference type="EMBL" id="PGG98387.1"/>
    </source>
</evidence>
<dbReference type="AlphaFoldDB" id="A0A2B7WPH3"/>
<accession>A0A2B7WPH3</accession>
<keyword evidence="2" id="KW-1185">Reference proteome</keyword>
<comment type="caution">
    <text evidence="1">The sequence shown here is derived from an EMBL/GenBank/DDBJ whole genome shotgun (WGS) entry which is preliminary data.</text>
</comment>
<dbReference type="OrthoDB" id="686384at2759"/>
<evidence type="ECO:0000313" key="2">
    <source>
        <dbReference type="Proteomes" id="UP000223968"/>
    </source>
</evidence>
<sequence length="214" mass="22711">MEAGKANGPAAKVSHVNLMTDTMIANLSPDALRVVLRSMLAADENGQLTNKLQHHVQKYLQHDLQKTSIPALFSATENSSSASSTPTPELAKLRSLSSSLLGSGLPFESLQLLAAVVRQSQGLSPNEISPGGRQLVAVLAAVDGDLVQALTAVQKIATISSGGKGRMSTDERQVLLSLRADLEDCKRQSEGKDAEFMFERGSTMLDSVLSTVPK</sequence>
<proteinExistence type="predicted"/>
<gene>
    <name evidence="1" type="ORF">AJ79_08895</name>
</gene>
<name>A0A2B7WPH3_9EURO</name>
<dbReference type="Proteomes" id="UP000223968">
    <property type="component" value="Unassembled WGS sequence"/>
</dbReference>
<dbReference type="EMBL" id="PDNB01000226">
    <property type="protein sequence ID" value="PGG98387.1"/>
    <property type="molecule type" value="Genomic_DNA"/>
</dbReference>